<dbReference type="InterPro" id="IPR006073">
    <property type="entry name" value="GTP-bd"/>
</dbReference>
<keyword evidence="3 5" id="KW-0694">RNA-binding</keyword>
<name>A0A438BR98_VITVI</name>
<dbReference type="EMBL" id="QGNW01002651">
    <property type="protein sequence ID" value="RVW13495.1"/>
    <property type="molecule type" value="Genomic_DNA"/>
</dbReference>
<dbReference type="CDD" id="cd22534">
    <property type="entry name" value="KH-II_Era"/>
    <property type="match status" value="1"/>
</dbReference>
<evidence type="ECO:0000259" key="6">
    <source>
        <dbReference type="PROSITE" id="PS50823"/>
    </source>
</evidence>
<dbReference type="InterPro" id="IPR005662">
    <property type="entry name" value="GTPase_Era-like"/>
</dbReference>
<evidence type="ECO:0000256" key="5">
    <source>
        <dbReference type="PROSITE-ProRule" id="PRU00118"/>
    </source>
</evidence>
<evidence type="ECO:0000256" key="1">
    <source>
        <dbReference type="ARBA" id="ARBA00007921"/>
    </source>
</evidence>
<comment type="similarity">
    <text evidence="1">Belongs to the TRAFAC class TrmE-Era-EngA-EngB-Septin-like GTPase superfamily. Era GTPase family.</text>
</comment>
<evidence type="ECO:0000313" key="7">
    <source>
        <dbReference type="EMBL" id="RVW13495.1"/>
    </source>
</evidence>
<dbReference type="Gene3D" id="3.30.300.20">
    <property type="match status" value="1"/>
</dbReference>
<dbReference type="SUPFAM" id="SSF52540">
    <property type="entry name" value="P-loop containing nucleoside triphosphate hydrolases"/>
    <property type="match status" value="1"/>
</dbReference>
<accession>A0A438BR98</accession>
<proteinExistence type="inferred from homology"/>
<dbReference type="InterPro" id="IPR004044">
    <property type="entry name" value="KH_dom_type_2"/>
</dbReference>
<dbReference type="AlphaFoldDB" id="A0A438BR98"/>
<dbReference type="PANTHER" id="PTHR42698">
    <property type="entry name" value="GTPASE ERA"/>
    <property type="match status" value="1"/>
</dbReference>
<keyword evidence="2" id="KW-0547">Nucleotide-binding</keyword>
<reference evidence="7 8" key="1">
    <citation type="journal article" date="2018" name="PLoS Genet.">
        <title>Population sequencing reveals clonal diversity and ancestral inbreeding in the grapevine cultivar Chardonnay.</title>
        <authorList>
            <person name="Roach M.J."/>
            <person name="Johnson D.L."/>
            <person name="Bohlmann J."/>
            <person name="van Vuuren H.J."/>
            <person name="Jones S.J."/>
            <person name="Pretorius I.S."/>
            <person name="Schmidt S.A."/>
            <person name="Borneman A.R."/>
        </authorList>
    </citation>
    <scope>NUCLEOTIDE SEQUENCE [LARGE SCALE GENOMIC DNA]</scope>
    <source>
        <strain evidence="8">cv. Chardonnay</strain>
        <tissue evidence="7">Leaf</tissue>
    </source>
</reference>
<dbReference type="GO" id="GO:0005525">
    <property type="term" value="F:GTP binding"/>
    <property type="evidence" value="ECO:0007669"/>
    <property type="project" value="UniProtKB-KW"/>
</dbReference>
<dbReference type="SUPFAM" id="SSF54814">
    <property type="entry name" value="Prokaryotic type KH domain (KH-domain type II)"/>
    <property type="match status" value="1"/>
</dbReference>
<dbReference type="InterPro" id="IPR027417">
    <property type="entry name" value="P-loop_NTPase"/>
</dbReference>
<dbReference type="Pfam" id="PF07650">
    <property type="entry name" value="KH_2"/>
    <property type="match status" value="1"/>
</dbReference>
<evidence type="ECO:0000256" key="3">
    <source>
        <dbReference type="ARBA" id="ARBA00022884"/>
    </source>
</evidence>
<gene>
    <name evidence="7" type="primary">VvCHDh001198_1</name>
    <name evidence="7" type="ORF">CK203_095284</name>
</gene>
<dbReference type="Pfam" id="PF01926">
    <property type="entry name" value="MMR_HSR1"/>
    <property type="match status" value="1"/>
</dbReference>
<evidence type="ECO:0000256" key="2">
    <source>
        <dbReference type="ARBA" id="ARBA00022741"/>
    </source>
</evidence>
<dbReference type="InterPro" id="IPR009019">
    <property type="entry name" value="KH_sf_prok-type"/>
</dbReference>
<dbReference type="PROSITE" id="PS50823">
    <property type="entry name" value="KH_TYPE_2"/>
    <property type="match status" value="1"/>
</dbReference>
<comment type="caution">
    <text evidence="7">The sequence shown here is derived from an EMBL/GenBank/DDBJ whole genome shotgun (WGS) entry which is preliminary data.</text>
</comment>
<dbReference type="InterPro" id="IPR015946">
    <property type="entry name" value="KH_dom-like_a/b"/>
</dbReference>
<dbReference type="Proteomes" id="UP000288805">
    <property type="component" value="Unassembled WGS sequence"/>
</dbReference>
<sequence>MIIQALPRGAHALPIGVFFHSWIHERELHPLKALGSPLRSSVVVCHRHEMILYDTPGVIEKKMHKLDSMMMKNVRSATINADCVVVLVDACKEPQKIDEVLEEGVGNLKDKLPTLLVLNKKDLIKPGEIAKKLEIQYSLVFDPQGSRSNERLFKGKAEVVLQMVKRSGSAGNEWEIFKDDFFWYEKFIDVDEVIPVSAKYGQGVDDVKDWILSKLPLGPAYYPKDIVSEHPERFFVGEIVREKIFMQYRNEVPYACQVNVVSYKTRPTAKDFIQVEIVVEKNSQKIILIGKEGKALKLLATAARLDIEDFLQKKVFLEVEVKVKENWRQDEGLLKYYGYGGQIQAL</sequence>
<evidence type="ECO:0000313" key="8">
    <source>
        <dbReference type="Proteomes" id="UP000288805"/>
    </source>
</evidence>
<organism evidence="7 8">
    <name type="scientific">Vitis vinifera</name>
    <name type="common">Grape</name>
    <dbReference type="NCBI Taxonomy" id="29760"/>
    <lineage>
        <taxon>Eukaryota</taxon>
        <taxon>Viridiplantae</taxon>
        <taxon>Streptophyta</taxon>
        <taxon>Embryophyta</taxon>
        <taxon>Tracheophyta</taxon>
        <taxon>Spermatophyta</taxon>
        <taxon>Magnoliopsida</taxon>
        <taxon>eudicotyledons</taxon>
        <taxon>Gunneridae</taxon>
        <taxon>Pentapetalae</taxon>
        <taxon>rosids</taxon>
        <taxon>Vitales</taxon>
        <taxon>Vitaceae</taxon>
        <taxon>Viteae</taxon>
        <taxon>Vitis</taxon>
    </lineage>
</organism>
<dbReference type="PANTHER" id="PTHR42698:SF2">
    <property type="entry name" value="GTPASE ERA-LIKE, CHLOROPLASTIC"/>
    <property type="match status" value="1"/>
</dbReference>
<dbReference type="Gene3D" id="3.40.50.300">
    <property type="entry name" value="P-loop containing nucleotide triphosphate hydrolases"/>
    <property type="match status" value="1"/>
</dbReference>
<dbReference type="HAMAP" id="MF_00367">
    <property type="entry name" value="GTPase_Era"/>
    <property type="match status" value="1"/>
</dbReference>
<protein>
    <submittedName>
        <fullName evidence="7">GTPase ERA-like, chloroplastic</fullName>
    </submittedName>
</protein>
<evidence type="ECO:0000256" key="4">
    <source>
        <dbReference type="ARBA" id="ARBA00023134"/>
    </source>
</evidence>
<dbReference type="FunFam" id="3.30.300.20:FF:000003">
    <property type="entry name" value="GTPase Era"/>
    <property type="match status" value="1"/>
</dbReference>
<dbReference type="GO" id="GO:0003723">
    <property type="term" value="F:RNA binding"/>
    <property type="evidence" value="ECO:0007669"/>
    <property type="project" value="UniProtKB-UniRule"/>
</dbReference>
<keyword evidence="4" id="KW-0342">GTP-binding</keyword>
<feature type="domain" description="KH type-2" evidence="6">
    <location>
        <begin position="248"/>
        <end position="325"/>
    </location>
</feature>